<dbReference type="InterPro" id="IPR000458">
    <property type="entry name" value="Tryp_mucin"/>
</dbReference>
<keyword evidence="2" id="KW-1133">Transmembrane helix</keyword>
<protein>
    <recommendedName>
        <fullName evidence="5">Mucin TcMUCII</fullName>
    </recommendedName>
</protein>
<dbReference type="VEuPathDB" id="TriTrypDB:ECC02_010313"/>
<feature type="compositionally biased region" description="Low complexity" evidence="1">
    <location>
        <begin position="249"/>
        <end position="296"/>
    </location>
</feature>
<accession>A0A7J6XRN0</accession>
<evidence type="ECO:0000256" key="2">
    <source>
        <dbReference type="SAM" id="Phobius"/>
    </source>
</evidence>
<dbReference type="AlphaFoldDB" id="A0A7J6XRN0"/>
<organism evidence="3 4">
    <name type="scientific">Trypanosoma cruzi</name>
    <dbReference type="NCBI Taxonomy" id="5693"/>
    <lineage>
        <taxon>Eukaryota</taxon>
        <taxon>Discoba</taxon>
        <taxon>Euglenozoa</taxon>
        <taxon>Kinetoplastea</taxon>
        <taxon>Metakinetoplastina</taxon>
        <taxon>Trypanosomatida</taxon>
        <taxon>Trypanosomatidae</taxon>
        <taxon>Trypanosoma</taxon>
        <taxon>Schizotrypanum</taxon>
    </lineage>
</organism>
<proteinExistence type="predicted"/>
<feature type="compositionally biased region" description="Acidic residues" evidence="1">
    <location>
        <begin position="217"/>
        <end position="226"/>
    </location>
</feature>
<gene>
    <name evidence="3" type="ORF">ECC02_010313</name>
</gene>
<dbReference type="Pfam" id="PF01456">
    <property type="entry name" value="Mucin"/>
    <property type="match status" value="1"/>
</dbReference>
<dbReference type="Proteomes" id="UP000583944">
    <property type="component" value="Unassembled WGS sequence"/>
</dbReference>
<dbReference type="EMBL" id="JABDHM010000169">
    <property type="protein sequence ID" value="KAF5216885.1"/>
    <property type="molecule type" value="Genomic_DNA"/>
</dbReference>
<comment type="caution">
    <text evidence="3">The sequence shown here is derived from an EMBL/GenBank/DDBJ whole genome shotgun (WGS) entry which is preliminary data.</text>
</comment>
<reference evidence="3 4" key="1">
    <citation type="journal article" date="2019" name="Genome Biol. Evol.">
        <title>Nanopore Sequencing Significantly Improves Genome Assembly of the Protozoan Parasite Trypanosoma cruzi.</title>
        <authorList>
            <person name="Diaz-Viraque F."/>
            <person name="Pita S."/>
            <person name="Greif G."/>
            <person name="de Souza R.C.M."/>
            <person name="Iraola G."/>
            <person name="Robello C."/>
        </authorList>
    </citation>
    <scope>NUCLEOTIDE SEQUENCE [LARGE SCALE GENOMIC DNA]</scope>
    <source>
        <strain evidence="3 4">Berenice</strain>
    </source>
</reference>
<keyword evidence="2" id="KW-0812">Transmembrane</keyword>
<evidence type="ECO:0000313" key="3">
    <source>
        <dbReference type="EMBL" id="KAF5216885.1"/>
    </source>
</evidence>
<evidence type="ECO:0000313" key="4">
    <source>
        <dbReference type="Proteomes" id="UP000583944"/>
    </source>
</evidence>
<keyword evidence="2" id="KW-0472">Membrane</keyword>
<sequence>MNIGCTSRGPTIHVVCGDLSFLLWLLCFCVAVCAAPPPVCVRTLREGCRHDGPLSPYVYVRWSLVCRSCLLLPLHLCVGVAAGLCVGVCLLPWIGVCVVRGVRRTVHAWLLPSSHVVCPLCVCLPHLSSPLLLSMSLTVQISSTPPNDTLTMMTCRLLCALLVLALCCCPSVCVTDTVGNTNTETNITPKENVNKRTVTAVSSSTPTKPGPTAPADTTEEVSEEEPGSLRSSDSVIAGQVESNADMEIKPNTTTTTTTTTTKAPTTNTTTNKTTTTTTAPEAPSTTTTEVPTTTTTRAPSRLREIDGSLSSSAWVCAPLLLAVSALACTAVG</sequence>
<name>A0A7J6XRN0_TRYCR</name>
<feature type="compositionally biased region" description="Polar residues" evidence="1">
    <location>
        <begin position="180"/>
        <end position="207"/>
    </location>
</feature>
<evidence type="ECO:0000256" key="1">
    <source>
        <dbReference type="SAM" id="MobiDB-lite"/>
    </source>
</evidence>
<dbReference type="VEuPathDB" id="TriTrypDB:BCY84_07770"/>
<feature type="region of interest" description="Disordered" evidence="1">
    <location>
        <begin position="180"/>
        <end position="301"/>
    </location>
</feature>
<evidence type="ECO:0008006" key="5">
    <source>
        <dbReference type="Google" id="ProtNLM"/>
    </source>
</evidence>
<feature type="transmembrane region" description="Helical" evidence="2">
    <location>
        <begin position="70"/>
        <end position="94"/>
    </location>
</feature>
<feature type="transmembrane region" description="Helical" evidence="2">
    <location>
        <begin position="12"/>
        <end position="35"/>
    </location>
</feature>